<evidence type="ECO:0000256" key="1">
    <source>
        <dbReference type="SAM" id="SignalP"/>
    </source>
</evidence>
<dbReference type="AlphaFoldDB" id="A0A9P9IMM0"/>
<sequence>MQLVNLSALSILVASAFAADCFGNTQKGISQWADAYWDARAKMCGNTDCGYQQECTTHSSKTIKGLATITVNVVLSRKHTGSTKGFKDCWDGTENIINQCVYTEQKLSGTWSYNGQLYQFDAWYS</sequence>
<proteinExistence type="predicted"/>
<reference evidence="2" key="1">
    <citation type="journal article" date="2021" name="Nat. Commun.">
        <title>Genetic determinants of endophytism in the Arabidopsis root mycobiome.</title>
        <authorList>
            <person name="Mesny F."/>
            <person name="Miyauchi S."/>
            <person name="Thiergart T."/>
            <person name="Pickel B."/>
            <person name="Atanasova L."/>
            <person name="Karlsson M."/>
            <person name="Huettel B."/>
            <person name="Barry K.W."/>
            <person name="Haridas S."/>
            <person name="Chen C."/>
            <person name="Bauer D."/>
            <person name="Andreopoulos W."/>
            <person name="Pangilinan J."/>
            <person name="LaButti K."/>
            <person name="Riley R."/>
            <person name="Lipzen A."/>
            <person name="Clum A."/>
            <person name="Drula E."/>
            <person name="Henrissat B."/>
            <person name="Kohler A."/>
            <person name="Grigoriev I.V."/>
            <person name="Martin F.M."/>
            <person name="Hacquard S."/>
        </authorList>
    </citation>
    <scope>NUCLEOTIDE SEQUENCE</scope>
    <source>
        <strain evidence="2">MPI-CAGE-AT-0147</strain>
    </source>
</reference>
<protein>
    <submittedName>
        <fullName evidence="2">Uncharacterized protein</fullName>
    </submittedName>
</protein>
<accession>A0A9P9IMM0</accession>
<evidence type="ECO:0000313" key="2">
    <source>
        <dbReference type="EMBL" id="KAH7124744.1"/>
    </source>
</evidence>
<dbReference type="EMBL" id="JAGMUV010000021">
    <property type="protein sequence ID" value="KAH7124744.1"/>
    <property type="molecule type" value="Genomic_DNA"/>
</dbReference>
<keyword evidence="3" id="KW-1185">Reference proteome</keyword>
<comment type="caution">
    <text evidence="2">The sequence shown here is derived from an EMBL/GenBank/DDBJ whole genome shotgun (WGS) entry which is preliminary data.</text>
</comment>
<evidence type="ECO:0000313" key="3">
    <source>
        <dbReference type="Proteomes" id="UP000738349"/>
    </source>
</evidence>
<feature type="signal peptide" evidence="1">
    <location>
        <begin position="1"/>
        <end position="18"/>
    </location>
</feature>
<feature type="chain" id="PRO_5040345996" evidence="1">
    <location>
        <begin position="19"/>
        <end position="125"/>
    </location>
</feature>
<organism evidence="2 3">
    <name type="scientific">Dactylonectria macrodidyma</name>
    <dbReference type="NCBI Taxonomy" id="307937"/>
    <lineage>
        <taxon>Eukaryota</taxon>
        <taxon>Fungi</taxon>
        <taxon>Dikarya</taxon>
        <taxon>Ascomycota</taxon>
        <taxon>Pezizomycotina</taxon>
        <taxon>Sordariomycetes</taxon>
        <taxon>Hypocreomycetidae</taxon>
        <taxon>Hypocreales</taxon>
        <taxon>Nectriaceae</taxon>
        <taxon>Dactylonectria</taxon>
    </lineage>
</organism>
<dbReference type="Proteomes" id="UP000738349">
    <property type="component" value="Unassembled WGS sequence"/>
</dbReference>
<name>A0A9P9IMM0_9HYPO</name>
<keyword evidence="1" id="KW-0732">Signal</keyword>
<dbReference type="OrthoDB" id="4216327at2759"/>
<gene>
    <name evidence="2" type="ORF">EDB81DRAFT_699174</name>
</gene>